<dbReference type="InterPro" id="IPR050231">
    <property type="entry name" value="Iron_ascorbate_oxido_reductase"/>
</dbReference>
<reference evidence="5 6" key="1">
    <citation type="journal article" date="2018" name="IMA Fungus">
        <title>IMA Genome-F 9: Draft genome sequence of Annulohypoxylon stygium, Aspergillus mulundensis, Berkeleyomyces basicola (syn. Thielaviopsis basicola), Ceratocystis smalleyi, two Cercospora beticola strains, Coleophoma cylindrospora, Fusarium fracticaudum, Phialophora cf. hyalina, and Morchella septimelata.</title>
        <authorList>
            <person name="Wingfield B.D."/>
            <person name="Bills G.F."/>
            <person name="Dong Y."/>
            <person name="Huang W."/>
            <person name="Nel W.J."/>
            <person name="Swalarsk-Parry B.S."/>
            <person name="Vaghefi N."/>
            <person name="Wilken P.M."/>
            <person name="An Z."/>
            <person name="de Beer Z.W."/>
            <person name="De Vos L."/>
            <person name="Chen L."/>
            <person name="Duong T.A."/>
            <person name="Gao Y."/>
            <person name="Hammerbacher A."/>
            <person name="Kikkert J.R."/>
            <person name="Li Y."/>
            <person name="Li H."/>
            <person name="Li K."/>
            <person name="Li Q."/>
            <person name="Liu X."/>
            <person name="Ma X."/>
            <person name="Naidoo K."/>
            <person name="Pethybridge S.J."/>
            <person name="Sun J."/>
            <person name="Steenkamp E.T."/>
            <person name="van der Nest M.A."/>
            <person name="van Wyk S."/>
            <person name="Wingfield M.J."/>
            <person name="Xiong C."/>
            <person name="Yue Q."/>
            <person name="Zhang X."/>
        </authorList>
    </citation>
    <scope>NUCLEOTIDE SEQUENCE [LARGE SCALE GENOMIC DNA]</scope>
    <source>
        <strain evidence="5 6">BP6252</strain>
    </source>
</reference>
<dbReference type="Pfam" id="PF03171">
    <property type="entry name" value="2OG-FeII_Oxy"/>
    <property type="match status" value="1"/>
</dbReference>
<dbReference type="InterPro" id="IPR027443">
    <property type="entry name" value="IPNS-like_sf"/>
</dbReference>
<comment type="caution">
    <text evidence="5">The sequence shown here is derived from an EMBL/GenBank/DDBJ whole genome shotgun (WGS) entry which is preliminary data.</text>
</comment>
<dbReference type="Pfam" id="PF14226">
    <property type="entry name" value="DIOX_N"/>
    <property type="match status" value="1"/>
</dbReference>
<keyword evidence="2" id="KW-0408">Iron</keyword>
<dbReference type="EMBL" id="PDLM01000017">
    <property type="protein sequence ID" value="RDW58815.1"/>
    <property type="molecule type" value="Genomic_DNA"/>
</dbReference>
<dbReference type="GO" id="GO:0044283">
    <property type="term" value="P:small molecule biosynthetic process"/>
    <property type="evidence" value="ECO:0007669"/>
    <property type="project" value="UniProtKB-ARBA"/>
</dbReference>
<comment type="similarity">
    <text evidence="1 2">Belongs to the iron/ascorbate-dependent oxidoreductase family.</text>
</comment>
<dbReference type="InterPro" id="IPR044861">
    <property type="entry name" value="IPNS-like_FE2OG_OXY"/>
</dbReference>
<evidence type="ECO:0000256" key="2">
    <source>
        <dbReference type="RuleBase" id="RU003682"/>
    </source>
</evidence>
<protein>
    <recommendedName>
        <fullName evidence="4">Fe2OG dioxygenase domain-containing protein</fullName>
    </recommendedName>
</protein>
<gene>
    <name evidence="5" type="ORF">BP6252_13291</name>
</gene>
<accession>A0A3D8QAE9</accession>
<organism evidence="5 6">
    <name type="scientific">Coleophoma cylindrospora</name>
    <dbReference type="NCBI Taxonomy" id="1849047"/>
    <lineage>
        <taxon>Eukaryota</taxon>
        <taxon>Fungi</taxon>
        <taxon>Dikarya</taxon>
        <taxon>Ascomycota</taxon>
        <taxon>Pezizomycotina</taxon>
        <taxon>Leotiomycetes</taxon>
        <taxon>Helotiales</taxon>
        <taxon>Dermateaceae</taxon>
        <taxon>Coleophoma</taxon>
    </lineage>
</organism>
<dbReference type="Proteomes" id="UP000256645">
    <property type="component" value="Unassembled WGS sequence"/>
</dbReference>
<keyword evidence="2" id="KW-0560">Oxidoreductase</keyword>
<dbReference type="PANTHER" id="PTHR47990">
    <property type="entry name" value="2-OXOGLUTARATE (2OG) AND FE(II)-DEPENDENT OXYGENASE SUPERFAMILY PROTEIN-RELATED"/>
    <property type="match status" value="1"/>
</dbReference>
<dbReference type="OrthoDB" id="288590at2759"/>
<dbReference type="PROSITE" id="PS51471">
    <property type="entry name" value="FE2OG_OXY"/>
    <property type="match status" value="1"/>
</dbReference>
<dbReference type="InterPro" id="IPR005123">
    <property type="entry name" value="Oxoglu/Fe-dep_dioxygenase_dom"/>
</dbReference>
<dbReference type="GO" id="GO:0016491">
    <property type="term" value="F:oxidoreductase activity"/>
    <property type="evidence" value="ECO:0007669"/>
    <property type="project" value="UniProtKB-KW"/>
</dbReference>
<dbReference type="SUPFAM" id="SSF51197">
    <property type="entry name" value="Clavaminate synthase-like"/>
    <property type="match status" value="1"/>
</dbReference>
<name>A0A3D8QAE9_9HELO</name>
<feature type="domain" description="Fe2OG dioxygenase" evidence="4">
    <location>
        <begin position="178"/>
        <end position="283"/>
    </location>
</feature>
<dbReference type="InterPro" id="IPR026992">
    <property type="entry name" value="DIOX_N"/>
</dbReference>
<sequence length="335" mass="38337">MPGVIKTEDQLQFAYLPKLEWTKLRVKDPSEIERLLSACQTYGFFYLNLATPTSNQLIQDWEGLLEFMEAYFHQPLEKKMIDDRKSDTHGFSSYEPERTSAGVKENEPDAYESLKVTPDELQNHAPAIPMAIQENQILFDRIMSNVGLIVMNLLETLSDALGLSGLARLENSHRDNEPSRTTLSMFRYPKQTEEDKGCGHNKHTDLGTITFLLCKQWGLQVLSPEKKDAWQFVKPEPGHAIINVGDSLRFLSGNRLLSAVHRVIPIGKRQVEDRYSIAYFLRPEDAVEFKDARGLVVSAKDWHDRKFDVFRESHAQQAQEEILTGGMEKNDRIVV</sequence>
<keyword evidence="2" id="KW-0479">Metal-binding</keyword>
<evidence type="ECO:0000259" key="4">
    <source>
        <dbReference type="PROSITE" id="PS51471"/>
    </source>
</evidence>
<evidence type="ECO:0000313" key="6">
    <source>
        <dbReference type="Proteomes" id="UP000256645"/>
    </source>
</evidence>
<proteinExistence type="inferred from homology"/>
<dbReference type="Gene3D" id="2.60.120.330">
    <property type="entry name" value="B-lactam Antibiotic, Isopenicillin N Synthase, Chain"/>
    <property type="match status" value="1"/>
</dbReference>
<feature type="region of interest" description="Disordered" evidence="3">
    <location>
        <begin position="84"/>
        <end position="105"/>
    </location>
</feature>
<evidence type="ECO:0000256" key="1">
    <source>
        <dbReference type="ARBA" id="ARBA00008056"/>
    </source>
</evidence>
<dbReference type="STRING" id="1849047.A0A3D8QAE9"/>
<evidence type="ECO:0000256" key="3">
    <source>
        <dbReference type="SAM" id="MobiDB-lite"/>
    </source>
</evidence>
<dbReference type="AlphaFoldDB" id="A0A3D8QAE9"/>
<keyword evidence="6" id="KW-1185">Reference proteome</keyword>
<dbReference type="GO" id="GO:0046872">
    <property type="term" value="F:metal ion binding"/>
    <property type="evidence" value="ECO:0007669"/>
    <property type="project" value="UniProtKB-KW"/>
</dbReference>
<evidence type="ECO:0000313" key="5">
    <source>
        <dbReference type="EMBL" id="RDW58815.1"/>
    </source>
</evidence>